<dbReference type="Proteomes" id="UP000663347">
    <property type="component" value="Chromosome"/>
</dbReference>
<evidence type="ECO:0000313" key="2">
    <source>
        <dbReference type="Proteomes" id="UP000663347"/>
    </source>
</evidence>
<gene>
    <name evidence="1" type="ORF">JSR06_00730</name>
</gene>
<name>A0A974XAG5_9PROT</name>
<organism evidence="1 2">
    <name type="scientific">Candidatus Vidania fulgoroideorum</name>
    <dbReference type="NCBI Taxonomy" id="881286"/>
    <lineage>
        <taxon>Bacteria</taxon>
        <taxon>Pseudomonadati</taxon>
        <taxon>Pseudomonadota</taxon>
        <taxon>Betaproteobacteria</taxon>
        <taxon>Candidatus Vidania</taxon>
    </lineage>
</organism>
<evidence type="ECO:0000313" key="1">
    <source>
        <dbReference type="EMBL" id="QSW37966.1"/>
    </source>
</evidence>
<reference evidence="1" key="1">
    <citation type="submission" date="2021-02" db="EMBL/GenBank/DDBJ databases">
        <authorList>
            <person name="Franco D."/>
        </authorList>
    </citation>
    <scope>NUCLEOTIDE SEQUENCE</scope>
    <source>
        <strain evidence="1">RANSCY</strain>
    </source>
</reference>
<dbReference type="EMBL" id="CP071412">
    <property type="protein sequence ID" value="QSW37966.1"/>
    <property type="molecule type" value="Genomic_DNA"/>
</dbReference>
<proteinExistence type="predicted"/>
<accession>A0A974XAG5</accession>
<sequence>MLIKKSNKHFYTYMIISNRISFSFSTNSKLFRNNLKINLSYKPKKYRKIYIYSCILTKIISSRNIKYLSFKCEYPFKSRVKFLYNFLMSNFNIIN</sequence>
<reference evidence="1" key="2">
    <citation type="submission" date="2021-03" db="EMBL/GenBank/DDBJ databases">
        <title>Alternative transmission patterns in independently acquired nutritional co-symbionts of Dictyopharidae planthoppers.</title>
        <authorList>
            <person name="Michalik A."/>
            <person name="Lukasik P."/>
        </authorList>
    </citation>
    <scope>NUCLEOTIDE SEQUENCE</scope>
    <source>
        <strain evidence="1">RANSCY</strain>
    </source>
</reference>
<dbReference type="AlphaFoldDB" id="A0A974XAG5"/>
<protein>
    <submittedName>
        <fullName evidence="1">Uncharacterized protein</fullName>
    </submittedName>
</protein>